<evidence type="ECO:0000259" key="1">
    <source>
        <dbReference type="Pfam" id="PF03050"/>
    </source>
</evidence>
<dbReference type="EMBL" id="LAZR01030903">
    <property type="protein sequence ID" value="KKL55259.1"/>
    <property type="molecule type" value="Genomic_DNA"/>
</dbReference>
<dbReference type="InterPro" id="IPR004291">
    <property type="entry name" value="Transposase_IS66_central"/>
</dbReference>
<feature type="non-terminal residue" evidence="2">
    <location>
        <position position="82"/>
    </location>
</feature>
<protein>
    <recommendedName>
        <fullName evidence="1">Transposase IS66 central domain-containing protein</fullName>
    </recommendedName>
</protein>
<comment type="caution">
    <text evidence="2">The sequence shown here is derived from an EMBL/GenBank/DDBJ whole genome shotgun (WGS) entry which is preliminary data.</text>
</comment>
<proteinExistence type="predicted"/>
<name>A0A0F9D175_9ZZZZ</name>
<organism evidence="2">
    <name type="scientific">marine sediment metagenome</name>
    <dbReference type="NCBI Taxonomy" id="412755"/>
    <lineage>
        <taxon>unclassified sequences</taxon>
        <taxon>metagenomes</taxon>
        <taxon>ecological metagenomes</taxon>
    </lineage>
</organism>
<gene>
    <name evidence="2" type="ORF">LCGC14_2257220</name>
</gene>
<reference evidence="2" key="1">
    <citation type="journal article" date="2015" name="Nature">
        <title>Complex archaea that bridge the gap between prokaryotes and eukaryotes.</title>
        <authorList>
            <person name="Spang A."/>
            <person name="Saw J.H."/>
            <person name="Jorgensen S.L."/>
            <person name="Zaremba-Niedzwiedzka K."/>
            <person name="Martijn J."/>
            <person name="Lind A.E."/>
            <person name="van Eijk R."/>
            <person name="Schleper C."/>
            <person name="Guy L."/>
            <person name="Ettema T.J."/>
        </authorList>
    </citation>
    <scope>NUCLEOTIDE SEQUENCE</scope>
</reference>
<evidence type="ECO:0000313" key="2">
    <source>
        <dbReference type="EMBL" id="KKL55259.1"/>
    </source>
</evidence>
<dbReference type="Pfam" id="PF03050">
    <property type="entry name" value="DDE_Tnp_IS66"/>
    <property type="match status" value="1"/>
</dbReference>
<dbReference type="AlphaFoldDB" id="A0A0F9D175"/>
<sequence>MVAELSGSHGASRQTVQDFLQSVLNVPISIGGIQRIIDRTSDALKPVYDEIGQQVRKAEVNHIDETSWFQSGKLCWLWTMVN</sequence>
<feature type="domain" description="Transposase IS66 central" evidence="1">
    <location>
        <begin position="18"/>
        <end position="82"/>
    </location>
</feature>
<accession>A0A0F9D175</accession>